<dbReference type="InterPro" id="IPR000568">
    <property type="entry name" value="ATP_synth_F0_asu"/>
</dbReference>
<evidence type="ECO:0000256" key="2">
    <source>
        <dbReference type="ARBA" id="ARBA00006810"/>
    </source>
</evidence>
<evidence type="ECO:0000256" key="1">
    <source>
        <dbReference type="ARBA" id="ARBA00004141"/>
    </source>
</evidence>
<dbReference type="AlphaFoldDB" id="A0A3Q8HGD0"/>
<feature type="transmembrane region" description="Helical" evidence="12">
    <location>
        <begin position="101"/>
        <end position="118"/>
    </location>
</feature>
<dbReference type="GO" id="GO:0005743">
    <property type="term" value="C:mitochondrial inner membrane"/>
    <property type="evidence" value="ECO:0007669"/>
    <property type="project" value="UniProtKB-SubCell"/>
</dbReference>
<dbReference type="GeneID" id="38574143"/>
<dbReference type="CDD" id="cd00310">
    <property type="entry name" value="ATP-synt_Fo_a_6"/>
    <property type="match status" value="1"/>
</dbReference>
<keyword evidence="5 12" id="KW-0812">Transmembrane</keyword>
<keyword evidence="7 12" id="KW-1133">Transmembrane helix</keyword>
<keyword evidence="4" id="KW-0138">CF(0)</keyword>
<dbReference type="RefSeq" id="YP_009543765.1">
    <property type="nucleotide sequence ID" value="NC_040109.1"/>
</dbReference>
<dbReference type="Gene3D" id="1.20.120.220">
    <property type="entry name" value="ATP synthase, F0 complex, subunit A"/>
    <property type="match status" value="1"/>
</dbReference>
<keyword evidence="13" id="KW-0496">Mitochondrion</keyword>
<dbReference type="CTD" id="4508"/>
<comment type="subcellular location">
    <subcellularLocation>
        <location evidence="1">Membrane</location>
        <topology evidence="1">Multi-pass membrane protein</topology>
    </subcellularLocation>
    <subcellularLocation>
        <location evidence="11">Mitochondrion inner membrane</location>
        <topology evidence="11">Multi-pass membrane protein</topology>
    </subcellularLocation>
</comment>
<sequence>MNLSLFDQFDPPILIIPMITVALVTAPSWITLIMVPNWLNTRLLFIWEILSTQLPSIILRAAGKGSAPWTALIFSLFIILLSVNLLGLIPHSFAPTSHLSLTLSLALPLWLSVTILGFRKNFNQRLSHLLPQGTPAALIPLLVWIETLSLLAQPIALALRLAANLTAGHLLIYLLAAASWILTPTMPIVGSLTIIVFVLLFVLEVAVACIQAYVFIALTSFYLQQNL</sequence>
<geneLocation type="mitochondrion" evidence="13"/>
<dbReference type="NCBIfam" id="TIGR01131">
    <property type="entry name" value="ATP_synt_6_or_A"/>
    <property type="match status" value="1"/>
</dbReference>
<keyword evidence="9 12" id="KW-0472">Membrane</keyword>
<dbReference type="Pfam" id="PF00119">
    <property type="entry name" value="ATP-synt_A"/>
    <property type="match status" value="1"/>
</dbReference>
<dbReference type="InterPro" id="IPR023011">
    <property type="entry name" value="ATP_synth_F0_asu_AS"/>
</dbReference>
<dbReference type="GO" id="GO:0045259">
    <property type="term" value="C:proton-transporting ATP synthase complex"/>
    <property type="evidence" value="ECO:0007669"/>
    <property type="project" value="UniProtKB-KW"/>
</dbReference>
<dbReference type="GO" id="GO:0046933">
    <property type="term" value="F:proton-transporting ATP synthase activity, rotational mechanism"/>
    <property type="evidence" value="ECO:0007669"/>
    <property type="project" value="TreeGrafter"/>
</dbReference>
<keyword evidence="10" id="KW-0066">ATP synthesis</keyword>
<proteinExistence type="inferred from homology"/>
<evidence type="ECO:0000256" key="4">
    <source>
        <dbReference type="ARBA" id="ARBA00022547"/>
    </source>
</evidence>
<keyword evidence="3" id="KW-0813">Transport</keyword>
<evidence type="ECO:0000256" key="7">
    <source>
        <dbReference type="ARBA" id="ARBA00022989"/>
    </source>
</evidence>
<dbReference type="PANTHER" id="PTHR11410:SF0">
    <property type="entry name" value="ATP SYNTHASE SUBUNIT A"/>
    <property type="match status" value="1"/>
</dbReference>
<evidence type="ECO:0000256" key="8">
    <source>
        <dbReference type="ARBA" id="ARBA00023065"/>
    </source>
</evidence>
<feature type="transmembrane region" description="Helical" evidence="12">
    <location>
        <begin position="12"/>
        <end position="32"/>
    </location>
</feature>
<feature type="transmembrane region" description="Helical" evidence="12">
    <location>
        <begin position="138"/>
        <end position="159"/>
    </location>
</feature>
<name>A0A3Q8HGD0_9BILA</name>
<protein>
    <recommendedName>
        <fullName evidence="11">ATP synthase subunit a</fullName>
    </recommendedName>
</protein>
<keyword evidence="6" id="KW-0375">Hydrogen ion transport</keyword>
<reference evidence="13" key="1">
    <citation type="journal article" date="2019" name="Genome Biol. Evol.">
        <title>Mitogenomics Reveals a Novel Genetic Code in Hemichordata.</title>
        <authorList>
            <person name="Li Y."/>
            <person name="Kocot K.M."/>
            <person name="Tassia M.G."/>
            <person name="Cannon J.T."/>
            <person name="Bernt M."/>
            <person name="Halanych K.M."/>
        </authorList>
    </citation>
    <scope>NUCLEOTIDE SEQUENCE</scope>
</reference>
<evidence type="ECO:0000256" key="3">
    <source>
        <dbReference type="ARBA" id="ARBA00022448"/>
    </source>
</evidence>
<dbReference type="PROSITE" id="PS00449">
    <property type="entry name" value="ATPASE_A"/>
    <property type="match status" value="1"/>
</dbReference>
<evidence type="ECO:0000256" key="5">
    <source>
        <dbReference type="ARBA" id="ARBA00022692"/>
    </source>
</evidence>
<dbReference type="SUPFAM" id="SSF81336">
    <property type="entry name" value="F1F0 ATP synthase subunit A"/>
    <property type="match status" value="1"/>
</dbReference>
<organism evidence="13">
    <name type="scientific">Glossobalanus marginatus</name>
    <dbReference type="NCBI Taxonomy" id="1443200"/>
    <lineage>
        <taxon>Eukaryota</taxon>
        <taxon>Metazoa</taxon>
        <taxon>Hemichordata</taxon>
        <taxon>Enteropneusta</taxon>
        <taxon>Ptychoderidae</taxon>
        <taxon>Glossobalanus</taxon>
    </lineage>
</organism>
<feature type="transmembrane region" description="Helical" evidence="12">
    <location>
        <begin position="195"/>
        <end position="223"/>
    </location>
</feature>
<evidence type="ECO:0000256" key="10">
    <source>
        <dbReference type="ARBA" id="ARBA00023310"/>
    </source>
</evidence>
<dbReference type="InterPro" id="IPR045083">
    <property type="entry name" value="ATP_synth_F0_asu_bact/mt"/>
</dbReference>
<evidence type="ECO:0000256" key="6">
    <source>
        <dbReference type="ARBA" id="ARBA00022781"/>
    </source>
</evidence>
<dbReference type="InterPro" id="IPR035908">
    <property type="entry name" value="F0_ATP_A_sf"/>
</dbReference>
<keyword evidence="8" id="KW-0406">Ion transport</keyword>
<feature type="transmembrane region" description="Helical" evidence="12">
    <location>
        <begin position="69"/>
        <end position="89"/>
    </location>
</feature>
<accession>A0A3Q8HGD0</accession>
<comment type="similarity">
    <text evidence="2">Belongs to the ATPase A chain family.</text>
</comment>
<evidence type="ECO:0000256" key="12">
    <source>
        <dbReference type="SAM" id="Phobius"/>
    </source>
</evidence>
<dbReference type="PRINTS" id="PR00123">
    <property type="entry name" value="ATPASEA"/>
</dbReference>
<dbReference type="PANTHER" id="PTHR11410">
    <property type="entry name" value="ATP SYNTHASE SUBUNIT A"/>
    <property type="match status" value="1"/>
</dbReference>
<gene>
    <name evidence="13" type="primary">ATP6</name>
</gene>
<feature type="transmembrane region" description="Helical" evidence="12">
    <location>
        <begin position="171"/>
        <end position="189"/>
    </location>
</feature>
<evidence type="ECO:0000256" key="9">
    <source>
        <dbReference type="ARBA" id="ARBA00023136"/>
    </source>
</evidence>
<evidence type="ECO:0000313" key="13">
    <source>
        <dbReference type="EMBL" id="AXZ97165.1"/>
    </source>
</evidence>
<dbReference type="EMBL" id="MG652439">
    <property type="protein sequence ID" value="AXZ97165.1"/>
    <property type="molecule type" value="Genomic_DNA"/>
</dbReference>
<evidence type="ECO:0000256" key="11">
    <source>
        <dbReference type="RuleBase" id="RU004450"/>
    </source>
</evidence>